<evidence type="ECO:0000313" key="2">
    <source>
        <dbReference type="EMBL" id="MFB9212808.1"/>
    </source>
</evidence>
<keyword evidence="1" id="KW-0812">Transmembrane</keyword>
<protein>
    <submittedName>
        <fullName evidence="2">Uncharacterized protein</fullName>
    </submittedName>
</protein>
<accession>A0ABV5J944</accession>
<dbReference type="EMBL" id="JBHMEW010000064">
    <property type="protein sequence ID" value="MFB9212808.1"/>
    <property type="molecule type" value="Genomic_DNA"/>
</dbReference>
<keyword evidence="1" id="KW-0472">Membrane</keyword>
<dbReference type="RefSeq" id="WP_290248170.1">
    <property type="nucleotide sequence ID" value="NZ_JAUFQT010000001.1"/>
</dbReference>
<reference evidence="2 3" key="1">
    <citation type="submission" date="2024-09" db="EMBL/GenBank/DDBJ databases">
        <authorList>
            <person name="Sun Q."/>
            <person name="Mori K."/>
        </authorList>
    </citation>
    <scope>NUCLEOTIDE SEQUENCE [LARGE SCALE GENOMIC DNA]</scope>
    <source>
        <strain evidence="2 3">CECT 7682</strain>
    </source>
</reference>
<gene>
    <name evidence="2" type="ORF">ACFFUR_13415</name>
</gene>
<keyword evidence="1" id="KW-1133">Transmembrane helix</keyword>
<name>A0ABV5J944_9BACT</name>
<organism evidence="2 3">
    <name type="scientific">Echinicola jeungdonensis</name>
    <dbReference type="NCBI Taxonomy" id="709343"/>
    <lineage>
        <taxon>Bacteria</taxon>
        <taxon>Pseudomonadati</taxon>
        <taxon>Bacteroidota</taxon>
        <taxon>Cytophagia</taxon>
        <taxon>Cytophagales</taxon>
        <taxon>Cyclobacteriaceae</taxon>
        <taxon>Echinicola</taxon>
    </lineage>
</organism>
<proteinExistence type="predicted"/>
<dbReference type="Proteomes" id="UP001589654">
    <property type="component" value="Unassembled WGS sequence"/>
</dbReference>
<evidence type="ECO:0000313" key="3">
    <source>
        <dbReference type="Proteomes" id="UP001589654"/>
    </source>
</evidence>
<evidence type="ECO:0000256" key="1">
    <source>
        <dbReference type="SAM" id="Phobius"/>
    </source>
</evidence>
<feature type="transmembrane region" description="Helical" evidence="1">
    <location>
        <begin position="5"/>
        <end position="22"/>
    </location>
</feature>
<sequence>MIKRILVIVLVIILGLAGYLFYRSSFFTRQLDAADLVGSDAIFVFETSEPVNVWNQLVSQPIWGRLSDVPSLKGVEKQLGALDSLTGASGELENALSGHQFIVSLHPTAKSEFDFLFLVGFKNQKHTAFLKSVQPKSQGNGQINSRNYSGETIFEYQDKDQQTALSYALLGNVLVASYNSFLIEEAVRHVKSEKINSFKDTYKELYNSSSVPKDKLGVFRMGSKGVAAFVQGITRENDLEFVQDFSQHNMAANLDLKFAKNKVFLDGFTFYLDGEPMDFTTSESGGGSLFSNYISNRTALYYQYNVADPSQVKAIYNHAFEQKNTLKGEIEKHVLNKGFMKNLTGEIGYLTLEGMPNMEADKILIMKSVNLKEQINTLKAFSLEMNQGDSSRVISDYYKDNEVFMINLPEFPGHLFEGQFIGFPRTFVTGYEDMLVMSNNIKAIKVFLDDVYNDNTWGRSLDQRRFLDGISKNAGFNFIINIPRFWNTILQVTTPEWQALLQKYAPQLKSIDLVALQLSEINDHQYMNLELGYNLDPIKSVQDILLAKSMSIHFGESLTYGPQAIENFNDKSTDFLVQDEMNQIHFFNDEGERIFDKGLNSPIVGDVYQIDYYKNGKLQVLFATEKAIYAFDRLGEALPGYPIRLPEGEKLTHMSLVDYNNTRDYRYFVALSNGNLYIFDKRGNNLDGWTPRKTSGRLAAKPAHHRLSGIGDFMIALNENGELYLMNRRGQLQTGGPVNLGEGISTDYVLIQRGDEGETQLATISEEGEVVKVNFRGELTYRNQLVRPDKNTHFSLVKDQSEDQYLYVVHEYNKVSVLNAEQEELFEKNMVSDDLEFQFFSFGSDKNIFVIIDKVQEFIYLYNLEGELLNTRPISGKNKLEVKYSGSKNEYSIYAVNQNQFAAYKMPL</sequence>
<dbReference type="SUPFAM" id="SSF101898">
    <property type="entry name" value="NHL repeat"/>
    <property type="match status" value="1"/>
</dbReference>
<comment type="caution">
    <text evidence="2">The sequence shown here is derived from an EMBL/GenBank/DDBJ whole genome shotgun (WGS) entry which is preliminary data.</text>
</comment>
<keyword evidence="3" id="KW-1185">Reference proteome</keyword>